<dbReference type="AlphaFoldDB" id="W4FLF3"/>
<sequence length="297" mass="32713">MKLSQTPHAGRVQAAFTTAMLREGLVMTDIEVNAGNTVVGLKGNVAAPYASGLGRSQVNSEQDSEQVLRPFRGSSSQPKHPFAPHRPLQLLLPDLPTSQPPPVLLGPHRSHRHPQSNLAMRLMWAHLHTSAFAAAAMVVTSTPNATYVYPSSYQEKNSATQATVLSLNRYLVLGLAGLILLAFFTVLIGLGTKRPTWWYATLTRWFNITDHDTTSNLLVISGQNNGRSHRPQQTSSNPLTMRLDAWRTFQEEKHVPPPHIDELRHLHYLPPPVTETLDHHTMNAAAANKSTTATSIV</sequence>
<reference evidence="3" key="1">
    <citation type="submission" date="2013-12" db="EMBL/GenBank/DDBJ databases">
        <title>The Genome Sequence of Aphanomyces astaci APO3.</title>
        <authorList>
            <consortium name="The Broad Institute Genomics Platform"/>
            <person name="Russ C."/>
            <person name="Tyler B."/>
            <person name="van West P."/>
            <person name="Dieguez-Uribeondo J."/>
            <person name="Young S.K."/>
            <person name="Zeng Q."/>
            <person name="Gargeya S."/>
            <person name="Fitzgerald M."/>
            <person name="Abouelleil A."/>
            <person name="Alvarado L."/>
            <person name="Chapman S.B."/>
            <person name="Gainer-Dewar J."/>
            <person name="Goldberg J."/>
            <person name="Griggs A."/>
            <person name="Gujja S."/>
            <person name="Hansen M."/>
            <person name="Howarth C."/>
            <person name="Imamovic A."/>
            <person name="Ireland A."/>
            <person name="Larimer J."/>
            <person name="McCowan C."/>
            <person name="Murphy C."/>
            <person name="Pearson M."/>
            <person name="Poon T.W."/>
            <person name="Priest M."/>
            <person name="Roberts A."/>
            <person name="Saif S."/>
            <person name="Shea T."/>
            <person name="Sykes S."/>
            <person name="Wortman J."/>
            <person name="Nusbaum C."/>
            <person name="Birren B."/>
        </authorList>
    </citation>
    <scope>NUCLEOTIDE SEQUENCE [LARGE SCALE GENOMIC DNA]</scope>
    <source>
        <strain evidence="3">APO3</strain>
    </source>
</reference>
<gene>
    <name evidence="3" type="ORF">H257_15754</name>
</gene>
<dbReference type="EMBL" id="KI913187">
    <property type="protein sequence ID" value="ETV68315.1"/>
    <property type="molecule type" value="Genomic_DNA"/>
</dbReference>
<dbReference type="GeneID" id="20817750"/>
<dbReference type="VEuPathDB" id="FungiDB:H257_15754"/>
<proteinExistence type="predicted"/>
<evidence type="ECO:0000256" key="1">
    <source>
        <dbReference type="SAM" id="MobiDB-lite"/>
    </source>
</evidence>
<feature type="region of interest" description="Disordered" evidence="1">
    <location>
        <begin position="54"/>
        <end position="87"/>
    </location>
</feature>
<keyword evidence="2" id="KW-1133">Transmembrane helix</keyword>
<dbReference type="OrthoDB" id="58752at2759"/>
<feature type="transmembrane region" description="Helical" evidence="2">
    <location>
        <begin position="170"/>
        <end position="190"/>
    </location>
</feature>
<name>W4FLF3_APHAT</name>
<accession>W4FLF3</accession>
<keyword evidence="2" id="KW-0472">Membrane</keyword>
<keyword evidence="2" id="KW-0812">Transmembrane</keyword>
<evidence type="ECO:0000256" key="2">
    <source>
        <dbReference type="SAM" id="Phobius"/>
    </source>
</evidence>
<dbReference type="RefSeq" id="XP_009842258.1">
    <property type="nucleotide sequence ID" value="XM_009843956.1"/>
</dbReference>
<feature type="transmembrane region" description="Helical" evidence="2">
    <location>
        <begin position="118"/>
        <end position="139"/>
    </location>
</feature>
<protein>
    <submittedName>
        <fullName evidence="3">Uncharacterized protein</fullName>
    </submittedName>
</protein>
<organism evidence="3">
    <name type="scientific">Aphanomyces astaci</name>
    <name type="common">Crayfish plague agent</name>
    <dbReference type="NCBI Taxonomy" id="112090"/>
    <lineage>
        <taxon>Eukaryota</taxon>
        <taxon>Sar</taxon>
        <taxon>Stramenopiles</taxon>
        <taxon>Oomycota</taxon>
        <taxon>Saprolegniomycetes</taxon>
        <taxon>Saprolegniales</taxon>
        <taxon>Verrucalvaceae</taxon>
        <taxon>Aphanomyces</taxon>
    </lineage>
</organism>
<evidence type="ECO:0000313" key="3">
    <source>
        <dbReference type="EMBL" id="ETV68315.1"/>
    </source>
</evidence>